<sequence length="1748" mass="197314">PFKWLNPGTRYMDSNAQWNPLPNGMTYQYTPVISGYGSKVFYPTVTSGWDNGYQWGSEYISMPELENSLINYDNSYDSGELAPNLNSVDEFSSDLGGNFENNYIDNVLISNPYLSDTYNFSQMYDPEIHDTTNQNGLYNYYNPSGAGSAQYLFLENELTNAATKDSTDINVFNSGTIPDSITEELLDDITILQYMGMWGSFNGDASDTYFNDANYMTIYPGTWMGYYGLSCSLDISTPSYNDADFYVSMYLETTDSSRQVELYKNGGLDSVAVSVSGILDLDRLYIEDVSDLTLTSEWTGGSFQAHLYYFKVERVTSGAAQPLSPSTSEIESIMQDWSQYLTTPMSTDDTYGFEFTYKLPFVSRDSLDSIQLSFEASINSISFEGGNYPLSIQLWNYNSQQWVSVPVAPMAGDNTYLGSSLDYDFWTWDPAGSSPPTDKFRPEWGTRGNNRVNTIGYGSTFPHTIDASDNIIYDNSLINGGSFLVNSDTDHELNNLYSAKEKVLFYDDQYVFPADEINSNKHQLQNVVIIPSNFYTSSSAFPGYSDSTSFTPRSSDYFYDYFVNDLREFKIQITTEKEASQHNTEPASLCIDSVNAYSLTTTNYLNYDEFESNAINGEHISDKIVFNSDGLRLFGTSGFSLKEAPPTVKFKDNFLTSAWTLEPQGTIDPTIDYQDTLGGDTYVRSLHPDDNYNGIDPLMAYQEDSSITGYVTDISVISGNYVSGDITDTQYDDSNYYKVSTNNGFTITRFELPTSHPTGDIHFEIRTSWEADMEIYVDPPWEFPPGPGWTPLIYKEWTRSWSGVISNLDIDPNSPYIYVSTDRSTHIVSIDLFTAEVSSQEYETYIETTPVPYLVEGNSDSWTLQADLLYDWGGDTQLYSVGNFDEYEITWYNKGTIPIFSLIDTSSEGGGYINWDLGEVSSQPQYFKIDTDQNGGKGFTNPVIDYSIAKKHQESGRLYMQTDEVAGELLTLQSQLYSDTIISNSDQIVVEFKTNSDDQIDLTLFKNQGVDQEEVFNIVPQGNLDFSSQIKLIDTGQSYEFDQLVFTGTLEDGEYFSVSSITILQGGSIIDTQVSELRFTEQDGTHPKNEFGTETSASYYAHVEDGQYYSIDAQEIQMNTRYDLTVEFEFELNSEQLSEADELQIKLTGQSTGASYEDALYTIRNPFGEYLPISHTTENGILMFSILHEELASYLTDGNKIVFLIEMSESNFFDIAIDKLTLVAFQEWSAEHDIYRATFKFERLGGTASDKILVGINDNIFITINDDSSDLNPIGQENVVSFNYNYTSQKWSAFINNDLTDRLDLLDTNPTIKPRIESWYSSNAQGILVNSVESHYYKKVKNQADFEKYKSLILSYEYLETYAETWQADTTSVPGNVLTQLSADIDIIYSFNDEMTPDNIFSYGLLPSFTTDYSDNLGAYQYKDGVFIIESTSSMLNSHVTSISGDSVLTSGALSNLNDADSSNAEFLTDWITERYDGSPVLTITGGDEYAPAFYSDWDIYDDTHWRYVYSEGDGVQSITIKDEYTFTGLPSWVTTAADKEIEIQLDWNWYGQATSGYCKVYAMDWGNSGDGDDVYEYLGSFTRNQVETNSFPLGIQNLMRWQPGPSVTYEAKIKVEVKATDPSSPFILDLELNIDYLYLDFKKSDALTSLVSFNFGNLLDEENDFIVYFNGKTDGFTSQLLIDGTNEQSFSGTFTQFEELFLNIDSISTWIADDEEIFHPSLESRKLILDNLEIRLLSQSIDQTLAI</sequence>
<feature type="non-terminal residue" evidence="1">
    <location>
        <position position="1748"/>
    </location>
</feature>
<comment type="caution">
    <text evidence="1">The sequence shown here is derived from an EMBL/GenBank/DDBJ whole genome shotgun (WGS) entry which is preliminary data.</text>
</comment>
<dbReference type="EMBL" id="LAZR01006853">
    <property type="protein sequence ID" value="KKM89222.1"/>
    <property type="molecule type" value="Genomic_DNA"/>
</dbReference>
<evidence type="ECO:0000313" key="1">
    <source>
        <dbReference type="EMBL" id="KKM89222.1"/>
    </source>
</evidence>
<reference evidence="1" key="1">
    <citation type="journal article" date="2015" name="Nature">
        <title>Complex archaea that bridge the gap between prokaryotes and eukaryotes.</title>
        <authorList>
            <person name="Spang A."/>
            <person name="Saw J.H."/>
            <person name="Jorgensen S.L."/>
            <person name="Zaremba-Niedzwiedzka K."/>
            <person name="Martijn J."/>
            <person name="Lind A.E."/>
            <person name="van Eijk R."/>
            <person name="Schleper C."/>
            <person name="Guy L."/>
            <person name="Ettema T.J."/>
        </authorList>
    </citation>
    <scope>NUCLEOTIDE SEQUENCE</scope>
</reference>
<feature type="non-terminal residue" evidence="1">
    <location>
        <position position="1"/>
    </location>
</feature>
<accession>A0A0F9P714</accession>
<gene>
    <name evidence="1" type="ORF">LCGC14_1250840</name>
</gene>
<proteinExistence type="predicted"/>
<protein>
    <submittedName>
        <fullName evidence="1">Uncharacterized protein</fullName>
    </submittedName>
</protein>
<organism evidence="1">
    <name type="scientific">marine sediment metagenome</name>
    <dbReference type="NCBI Taxonomy" id="412755"/>
    <lineage>
        <taxon>unclassified sequences</taxon>
        <taxon>metagenomes</taxon>
        <taxon>ecological metagenomes</taxon>
    </lineage>
</organism>
<name>A0A0F9P714_9ZZZZ</name>